<sequence length="54" mass="6425">NTFSILEILYNSLFILSSYIFYLSLMFTNKIFLILKLTLENIYDLDIQPKCNLL</sequence>
<keyword evidence="3" id="KW-1185">Reference proteome</keyword>
<organism evidence="2 3">
    <name type="scientific">Zopfia rhizophila CBS 207.26</name>
    <dbReference type="NCBI Taxonomy" id="1314779"/>
    <lineage>
        <taxon>Eukaryota</taxon>
        <taxon>Fungi</taxon>
        <taxon>Dikarya</taxon>
        <taxon>Ascomycota</taxon>
        <taxon>Pezizomycotina</taxon>
        <taxon>Dothideomycetes</taxon>
        <taxon>Dothideomycetes incertae sedis</taxon>
        <taxon>Zopfiaceae</taxon>
        <taxon>Zopfia</taxon>
    </lineage>
</organism>
<feature type="non-terminal residue" evidence="2">
    <location>
        <position position="1"/>
    </location>
</feature>
<keyword evidence="1" id="KW-0812">Transmembrane</keyword>
<name>A0A6A6E899_9PEZI</name>
<keyword evidence="1" id="KW-0472">Membrane</keyword>
<feature type="transmembrane region" description="Helical" evidence="1">
    <location>
        <begin position="12"/>
        <end position="35"/>
    </location>
</feature>
<gene>
    <name evidence="2" type="ORF">K469DRAFT_566465</name>
</gene>
<proteinExistence type="predicted"/>
<evidence type="ECO:0000256" key="1">
    <source>
        <dbReference type="SAM" id="Phobius"/>
    </source>
</evidence>
<evidence type="ECO:0000313" key="3">
    <source>
        <dbReference type="Proteomes" id="UP000800200"/>
    </source>
</evidence>
<dbReference type="Proteomes" id="UP000800200">
    <property type="component" value="Unassembled WGS sequence"/>
</dbReference>
<dbReference type="EMBL" id="ML994624">
    <property type="protein sequence ID" value="KAF2188151.1"/>
    <property type="molecule type" value="Genomic_DNA"/>
</dbReference>
<keyword evidence="1" id="KW-1133">Transmembrane helix</keyword>
<evidence type="ECO:0000313" key="2">
    <source>
        <dbReference type="EMBL" id="KAF2188151.1"/>
    </source>
</evidence>
<dbReference type="AlphaFoldDB" id="A0A6A6E899"/>
<protein>
    <submittedName>
        <fullName evidence="2">Uncharacterized protein</fullName>
    </submittedName>
</protein>
<accession>A0A6A6E899</accession>
<reference evidence="2" key="1">
    <citation type="journal article" date="2020" name="Stud. Mycol.">
        <title>101 Dothideomycetes genomes: a test case for predicting lifestyles and emergence of pathogens.</title>
        <authorList>
            <person name="Haridas S."/>
            <person name="Albert R."/>
            <person name="Binder M."/>
            <person name="Bloem J."/>
            <person name="Labutti K."/>
            <person name="Salamov A."/>
            <person name="Andreopoulos B."/>
            <person name="Baker S."/>
            <person name="Barry K."/>
            <person name="Bills G."/>
            <person name="Bluhm B."/>
            <person name="Cannon C."/>
            <person name="Castanera R."/>
            <person name="Culley D."/>
            <person name="Daum C."/>
            <person name="Ezra D."/>
            <person name="Gonzalez J."/>
            <person name="Henrissat B."/>
            <person name="Kuo A."/>
            <person name="Liang C."/>
            <person name="Lipzen A."/>
            <person name="Lutzoni F."/>
            <person name="Magnuson J."/>
            <person name="Mondo S."/>
            <person name="Nolan M."/>
            <person name="Ohm R."/>
            <person name="Pangilinan J."/>
            <person name="Park H.-J."/>
            <person name="Ramirez L."/>
            <person name="Alfaro M."/>
            <person name="Sun H."/>
            <person name="Tritt A."/>
            <person name="Yoshinaga Y."/>
            <person name="Zwiers L.-H."/>
            <person name="Turgeon B."/>
            <person name="Goodwin S."/>
            <person name="Spatafora J."/>
            <person name="Crous P."/>
            <person name="Grigoriev I."/>
        </authorList>
    </citation>
    <scope>NUCLEOTIDE SEQUENCE</scope>
    <source>
        <strain evidence="2">CBS 207.26</strain>
    </source>
</reference>